<feature type="transmembrane region" description="Helical" evidence="2">
    <location>
        <begin position="205"/>
        <end position="227"/>
    </location>
</feature>
<feature type="region of interest" description="Disordered" evidence="1">
    <location>
        <begin position="244"/>
        <end position="274"/>
    </location>
</feature>
<dbReference type="AlphaFoldDB" id="A0A396I5R3"/>
<keyword evidence="2" id="KW-0472">Membrane</keyword>
<dbReference type="EMBL" id="PSQE01000004">
    <property type="protein sequence ID" value="RHN60118.1"/>
    <property type="molecule type" value="Genomic_DNA"/>
</dbReference>
<dbReference type="Gramene" id="rna22348">
    <property type="protein sequence ID" value="RHN60118.1"/>
    <property type="gene ID" value="gene22348"/>
</dbReference>
<dbReference type="Proteomes" id="UP000265566">
    <property type="component" value="Chromosome 4"/>
</dbReference>
<comment type="caution">
    <text evidence="3">The sequence shown here is derived from an EMBL/GenBank/DDBJ whole genome shotgun (WGS) entry which is preliminary data.</text>
</comment>
<evidence type="ECO:0000256" key="1">
    <source>
        <dbReference type="SAM" id="MobiDB-lite"/>
    </source>
</evidence>
<proteinExistence type="predicted"/>
<evidence type="ECO:0000256" key="2">
    <source>
        <dbReference type="SAM" id="Phobius"/>
    </source>
</evidence>
<reference evidence="3" key="1">
    <citation type="journal article" date="2018" name="Nat. Plants">
        <title>Whole-genome landscape of Medicago truncatula symbiotic genes.</title>
        <authorList>
            <person name="Pecrix Y."/>
            <person name="Gamas P."/>
            <person name="Carrere S."/>
        </authorList>
    </citation>
    <scope>NUCLEOTIDE SEQUENCE</scope>
    <source>
        <tissue evidence="3">Leaves</tissue>
    </source>
</reference>
<gene>
    <name evidence="3" type="ORF">MtrunA17_Chr4g0021931</name>
</gene>
<organism evidence="3">
    <name type="scientific">Medicago truncatula</name>
    <name type="common">Barrel medic</name>
    <name type="synonym">Medicago tribuloides</name>
    <dbReference type="NCBI Taxonomy" id="3880"/>
    <lineage>
        <taxon>Eukaryota</taxon>
        <taxon>Viridiplantae</taxon>
        <taxon>Streptophyta</taxon>
        <taxon>Embryophyta</taxon>
        <taxon>Tracheophyta</taxon>
        <taxon>Spermatophyta</taxon>
        <taxon>Magnoliopsida</taxon>
        <taxon>eudicotyledons</taxon>
        <taxon>Gunneridae</taxon>
        <taxon>Pentapetalae</taxon>
        <taxon>rosids</taxon>
        <taxon>fabids</taxon>
        <taxon>Fabales</taxon>
        <taxon>Fabaceae</taxon>
        <taxon>Papilionoideae</taxon>
        <taxon>50 kb inversion clade</taxon>
        <taxon>NPAAA clade</taxon>
        <taxon>Hologalegina</taxon>
        <taxon>IRL clade</taxon>
        <taxon>Trifolieae</taxon>
        <taxon>Medicago</taxon>
    </lineage>
</organism>
<keyword evidence="2" id="KW-1133">Transmembrane helix</keyword>
<sequence>MYEAVFQDICFRIPFSAFQVSVFEWMELCSSQLHPDSFAFLVAYELRGTDKDGGQNWVSFRQRKKLFEAFTGRATDFLEKFLLVRPRTEAALKTIMRMVEHPYGDGKTIAPRIPRFHFYWSPDHFRHEPDMFRHNYIGLSEQNKTIYTRIIEFVRSVSPSRVKDEAGKFVLDSRGNQVTVLRVIDTRSMVLSDDPMELLGRNSSFISLLISSLSFLLMNCFCFLCAVKMSQICSLVNKSNQKITGQSSSSRRRENHGEWAADVSFSSRGRYDPS</sequence>
<evidence type="ECO:0000313" key="3">
    <source>
        <dbReference type="EMBL" id="RHN60118.1"/>
    </source>
</evidence>
<keyword evidence="2" id="KW-0812">Transmembrane</keyword>
<name>A0A396I5R3_MEDTR</name>
<accession>A0A396I5R3</accession>
<protein>
    <submittedName>
        <fullName evidence="3">Uncharacterized protein</fullName>
    </submittedName>
</protein>